<organism evidence="1 2">
    <name type="scientific">Stephanodiscus triporus</name>
    <dbReference type="NCBI Taxonomy" id="2934178"/>
    <lineage>
        <taxon>Eukaryota</taxon>
        <taxon>Sar</taxon>
        <taxon>Stramenopiles</taxon>
        <taxon>Ochrophyta</taxon>
        <taxon>Bacillariophyta</taxon>
        <taxon>Coscinodiscophyceae</taxon>
        <taxon>Thalassiosirophycidae</taxon>
        <taxon>Stephanodiscales</taxon>
        <taxon>Stephanodiscaceae</taxon>
        <taxon>Stephanodiscus</taxon>
    </lineage>
</organism>
<name>A0ABD3MPB8_9STRA</name>
<reference evidence="1 2" key="1">
    <citation type="submission" date="2024-10" db="EMBL/GenBank/DDBJ databases">
        <title>Updated reference genomes for cyclostephanoid diatoms.</title>
        <authorList>
            <person name="Roberts W.R."/>
            <person name="Alverson A.J."/>
        </authorList>
    </citation>
    <scope>NUCLEOTIDE SEQUENCE [LARGE SCALE GENOMIC DNA]</scope>
    <source>
        <strain evidence="1 2">AJA276-08</strain>
    </source>
</reference>
<sequence length="155" mass="18055">MAGNPPQTASAPPTSASLESFQGQYKFVQTNKNPNIAARRPPIQQPSNIHLFVKAGLPFLLFSVGASLILKSGLEGKNIDRDKSKGFVSKSERQARLDAERDQMMEKLNKRIKTVDFDNTKRIERPEEILERRRKEREDRNRWYKRTWRWVTRQS</sequence>
<gene>
    <name evidence="1" type="ORF">ACHAW5_004161</name>
</gene>
<evidence type="ECO:0000313" key="1">
    <source>
        <dbReference type="EMBL" id="KAL3765844.1"/>
    </source>
</evidence>
<dbReference type="AlphaFoldDB" id="A0ABD3MPB8"/>
<evidence type="ECO:0000313" key="2">
    <source>
        <dbReference type="Proteomes" id="UP001530315"/>
    </source>
</evidence>
<proteinExistence type="predicted"/>
<comment type="caution">
    <text evidence="1">The sequence shown here is derived from an EMBL/GenBank/DDBJ whole genome shotgun (WGS) entry which is preliminary data.</text>
</comment>
<protein>
    <submittedName>
        <fullName evidence="1">Uncharacterized protein</fullName>
    </submittedName>
</protein>
<keyword evidence="2" id="KW-1185">Reference proteome</keyword>
<dbReference type="EMBL" id="JALLAZ020001742">
    <property type="protein sequence ID" value="KAL3765844.1"/>
    <property type="molecule type" value="Genomic_DNA"/>
</dbReference>
<accession>A0ABD3MPB8</accession>
<dbReference type="Proteomes" id="UP001530315">
    <property type="component" value="Unassembled WGS sequence"/>
</dbReference>